<name>A0ABQ2DW03_9MICC</name>
<dbReference type="RefSeq" id="WP_188687524.1">
    <property type="nucleotide sequence ID" value="NZ_BMKX01000025.1"/>
</dbReference>
<dbReference type="EMBL" id="BMKX01000025">
    <property type="protein sequence ID" value="GGJ74974.1"/>
    <property type="molecule type" value="Genomic_DNA"/>
</dbReference>
<accession>A0ABQ2DW03</accession>
<protein>
    <submittedName>
        <fullName evidence="1">Uncharacterized protein</fullName>
    </submittedName>
</protein>
<dbReference type="GeneID" id="303306070"/>
<reference evidence="2" key="1">
    <citation type="journal article" date="2019" name="Int. J. Syst. Evol. Microbiol.">
        <title>The Global Catalogue of Microorganisms (GCM) 10K type strain sequencing project: providing services to taxonomists for standard genome sequencing and annotation.</title>
        <authorList>
            <consortium name="The Broad Institute Genomics Platform"/>
            <consortium name="The Broad Institute Genome Sequencing Center for Infectious Disease"/>
            <person name="Wu L."/>
            <person name="Ma J."/>
        </authorList>
    </citation>
    <scope>NUCLEOTIDE SEQUENCE [LARGE SCALE GENOMIC DNA]</scope>
    <source>
        <strain evidence="2">CGMCC 1.3685</strain>
    </source>
</reference>
<keyword evidence="2" id="KW-1185">Reference proteome</keyword>
<evidence type="ECO:0000313" key="2">
    <source>
        <dbReference type="Proteomes" id="UP000606115"/>
    </source>
</evidence>
<gene>
    <name evidence="1" type="ORF">GCM10007173_37490</name>
</gene>
<dbReference type="InterPro" id="IPR046237">
    <property type="entry name" value="DUF6270"/>
</dbReference>
<dbReference type="Proteomes" id="UP000606115">
    <property type="component" value="Unassembled WGS sequence"/>
</dbReference>
<sequence length="205" mass="23003">MMTKSLFIYGSCVSRDTASFMTDSGFEIAGYVARQSLVSAFGATGLSGIDLDEYAANLESNFQRSSFVGDANSSLPREIRSNFEDIDCMLVDLVDERGGVWMNERGEVLTNSLELTKSEIIKANQGSFKLLKLGDREHVDEFLKAVQKFEILIKELTLSNKIYFIANYWAEESQEGDHFPFGGSRVDPVRMNNIYAMALAVQKRF</sequence>
<evidence type="ECO:0000313" key="1">
    <source>
        <dbReference type="EMBL" id="GGJ74974.1"/>
    </source>
</evidence>
<organism evidence="1 2">
    <name type="scientific">Glutamicibacter ardleyensis</name>
    <dbReference type="NCBI Taxonomy" id="225894"/>
    <lineage>
        <taxon>Bacteria</taxon>
        <taxon>Bacillati</taxon>
        <taxon>Actinomycetota</taxon>
        <taxon>Actinomycetes</taxon>
        <taxon>Micrococcales</taxon>
        <taxon>Micrococcaceae</taxon>
        <taxon>Glutamicibacter</taxon>
    </lineage>
</organism>
<proteinExistence type="predicted"/>
<comment type="caution">
    <text evidence="1">The sequence shown here is derived from an EMBL/GenBank/DDBJ whole genome shotgun (WGS) entry which is preliminary data.</text>
</comment>
<dbReference type="Pfam" id="PF19786">
    <property type="entry name" value="DUF6270"/>
    <property type="match status" value="1"/>
</dbReference>